<protein>
    <submittedName>
        <fullName evidence="4">2-oxoglutarate:ferredoxin oxidoreductase, beta subunit</fullName>
        <ecNumber evidence="4">1.2.7.3</ecNumber>
    </submittedName>
</protein>
<organism evidence="4 5">
    <name type="scientific">Candidatus Promineifilum breve</name>
    <dbReference type="NCBI Taxonomy" id="1806508"/>
    <lineage>
        <taxon>Bacteria</taxon>
        <taxon>Bacillati</taxon>
        <taxon>Chloroflexota</taxon>
        <taxon>Ardenticatenia</taxon>
        <taxon>Candidatus Promineifilales</taxon>
        <taxon>Candidatus Promineifilaceae</taxon>
        <taxon>Candidatus Promineifilum</taxon>
    </lineage>
</organism>
<dbReference type="OrthoDB" id="9775140at2"/>
<dbReference type="Gene3D" id="3.40.50.970">
    <property type="match status" value="1"/>
</dbReference>
<dbReference type="KEGG" id="pbf:CFX0092_A1556"/>
<dbReference type="EC" id="1.2.7.3" evidence="4"/>
<evidence type="ECO:0000313" key="4">
    <source>
        <dbReference type="EMBL" id="CUS03434.2"/>
    </source>
</evidence>
<dbReference type="Gene3D" id="3.10.580.10">
    <property type="entry name" value="CBS-domain"/>
    <property type="match status" value="1"/>
</dbReference>
<dbReference type="EMBL" id="LN890655">
    <property type="protein sequence ID" value="CUS03434.2"/>
    <property type="molecule type" value="Genomic_DNA"/>
</dbReference>
<dbReference type="InterPro" id="IPR011766">
    <property type="entry name" value="TPP_enzyme_TPP-bd"/>
</dbReference>
<dbReference type="InterPro" id="IPR000644">
    <property type="entry name" value="CBS_dom"/>
</dbReference>
<reference evidence="4" key="1">
    <citation type="submission" date="2016-01" db="EMBL/GenBank/DDBJ databases">
        <authorList>
            <person name="Mcilroy J.S."/>
            <person name="Karst M S."/>
            <person name="Albertsen M."/>
        </authorList>
    </citation>
    <scope>NUCLEOTIDE SEQUENCE</scope>
    <source>
        <strain evidence="4">Cfx-K</strain>
    </source>
</reference>
<dbReference type="GO" id="GO:0045333">
    <property type="term" value="P:cellular respiration"/>
    <property type="evidence" value="ECO:0007669"/>
    <property type="project" value="UniProtKB-ARBA"/>
</dbReference>
<dbReference type="PANTHER" id="PTHR48084:SF4">
    <property type="entry name" value="2-OXOGLUTARATE OXIDOREDUCTASE SUBUNIT KORB"/>
    <property type="match status" value="1"/>
</dbReference>
<dbReference type="InterPro" id="IPR046342">
    <property type="entry name" value="CBS_dom_sf"/>
</dbReference>
<evidence type="ECO:0000256" key="1">
    <source>
        <dbReference type="ARBA" id="ARBA00023002"/>
    </source>
</evidence>
<evidence type="ECO:0000259" key="3">
    <source>
        <dbReference type="PROSITE" id="PS51371"/>
    </source>
</evidence>
<dbReference type="PROSITE" id="PS51371">
    <property type="entry name" value="CBS"/>
    <property type="match status" value="2"/>
</dbReference>
<dbReference type="GO" id="GO:0047553">
    <property type="term" value="F:2-oxoglutarate synthase activity"/>
    <property type="evidence" value="ECO:0007669"/>
    <property type="project" value="UniProtKB-EC"/>
</dbReference>
<sequence length="514" mass="56264">MTTDTIPMPTLSRQDFVSDQTVRWCPGCGDYAILATIQKALPELGIPRENIVFISGIGCSSRFPYYMNTYGIHSIHGRAPTLATGLAIANPDLSIWVVTGDGDGLSIGGNHLLHALRRNVNLNIILFNNRIYGLTKGQYSPTSRVGAKTGSSPMGTFEHPINPIGLALAAEATFVGRSIDAHTQHLGEVLLQAARHHGSSFVEVYQNCVIFNPTEWEGLDDRRTRDDNILYLEHGKPMIFGKNRDRGIRLNGFTPEIVMLGDGVTEADLVVHDTESTELGFILSNMEFPTPMGVFRSVSEHPTYTDSLMAQIAEAQAKRGRGNLDELYRAADLWTVVPQEPNEPIESHISGRMAEELDDEYIDRLQGTGMPTPKTNVQDRLVEHTVSSLAAHAPVEVDAHTSLAKAIRQMNSHNIGCVMVTDENARLIGIFTERDVLMRVAGLVNDLSAATVEGFMTPEPVAVGPDTPIAHALHLMAVHGFRHLPLVDDGHRPVGLISFRDVVHHLHSANVTVP</sequence>
<evidence type="ECO:0000313" key="5">
    <source>
        <dbReference type="Proteomes" id="UP000215027"/>
    </source>
</evidence>
<dbReference type="SMART" id="SM00116">
    <property type="entry name" value="CBS"/>
    <property type="match status" value="2"/>
</dbReference>
<dbReference type="CDD" id="cd03375">
    <property type="entry name" value="TPP_OGFOR"/>
    <property type="match status" value="1"/>
</dbReference>
<name>A0A160T1I2_9CHLR</name>
<dbReference type="PANTHER" id="PTHR48084">
    <property type="entry name" value="2-OXOGLUTARATE OXIDOREDUCTASE SUBUNIT KORB-RELATED"/>
    <property type="match status" value="1"/>
</dbReference>
<dbReference type="Pfam" id="PF00571">
    <property type="entry name" value="CBS"/>
    <property type="match status" value="2"/>
</dbReference>
<proteinExistence type="predicted"/>
<dbReference type="AlphaFoldDB" id="A0A160T1I2"/>
<dbReference type="Pfam" id="PF02775">
    <property type="entry name" value="TPP_enzyme_C"/>
    <property type="match status" value="1"/>
</dbReference>
<dbReference type="InterPro" id="IPR051457">
    <property type="entry name" value="2-oxoacid:Fd_oxidoreductase"/>
</dbReference>
<feature type="domain" description="CBS" evidence="3">
    <location>
        <begin position="390"/>
        <end position="447"/>
    </location>
</feature>
<dbReference type="Proteomes" id="UP000215027">
    <property type="component" value="Chromosome I"/>
</dbReference>
<dbReference type="SUPFAM" id="SSF54631">
    <property type="entry name" value="CBS-domain pair"/>
    <property type="match status" value="1"/>
</dbReference>
<accession>A0A160T1I2</accession>
<keyword evidence="5" id="KW-1185">Reference proteome</keyword>
<evidence type="ECO:0000256" key="2">
    <source>
        <dbReference type="PROSITE-ProRule" id="PRU00703"/>
    </source>
</evidence>
<keyword evidence="2" id="KW-0129">CBS domain</keyword>
<gene>
    <name evidence="4" type="primary">korB</name>
    <name evidence="4" type="ORF">CFX0092_A1556</name>
</gene>
<feature type="domain" description="CBS" evidence="3">
    <location>
        <begin position="456"/>
        <end position="513"/>
    </location>
</feature>
<keyword evidence="1 4" id="KW-0560">Oxidoreductase</keyword>
<dbReference type="InterPro" id="IPR029061">
    <property type="entry name" value="THDP-binding"/>
</dbReference>
<dbReference type="SUPFAM" id="SSF52518">
    <property type="entry name" value="Thiamin diphosphate-binding fold (THDP-binding)"/>
    <property type="match status" value="1"/>
</dbReference>
<dbReference type="GO" id="GO:0030976">
    <property type="term" value="F:thiamine pyrophosphate binding"/>
    <property type="evidence" value="ECO:0007669"/>
    <property type="project" value="InterPro"/>
</dbReference>